<evidence type="ECO:0000259" key="8">
    <source>
        <dbReference type="Pfam" id="PF20772"/>
    </source>
</evidence>
<dbReference type="Proteomes" id="UP000886111">
    <property type="component" value="Unassembled WGS sequence"/>
</dbReference>
<dbReference type="InterPro" id="IPR017856">
    <property type="entry name" value="Integrase-like_N"/>
</dbReference>
<dbReference type="InterPro" id="IPR002876">
    <property type="entry name" value="Transcrip_reg_TACO1-like"/>
</dbReference>
<dbReference type="GO" id="GO:0003677">
    <property type="term" value="F:DNA binding"/>
    <property type="evidence" value="ECO:0007669"/>
    <property type="project" value="UniProtKB-UniRule"/>
</dbReference>
<evidence type="ECO:0000259" key="7">
    <source>
        <dbReference type="Pfam" id="PF01709"/>
    </source>
</evidence>
<evidence type="ECO:0000256" key="5">
    <source>
        <dbReference type="ARBA" id="ARBA00023163"/>
    </source>
</evidence>
<gene>
    <name evidence="9" type="ORF">ENL21_07715</name>
</gene>
<evidence type="ECO:0000256" key="3">
    <source>
        <dbReference type="ARBA" id="ARBA00023015"/>
    </source>
</evidence>
<dbReference type="PANTHER" id="PTHR12532:SF6">
    <property type="entry name" value="TRANSCRIPTIONAL REGULATORY PROTEIN YEBC-RELATED"/>
    <property type="match status" value="1"/>
</dbReference>
<evidence type="ECO:0000313" key="9">
    <source>
        <dbReference type="EMBL" id="HHE55653.1"/>
    </source>
</evidence>
<dbReference type="NCBIfam" id="TIGR01033">
    <property type="entry name" value="YebC/PmpR family DNA-binding transcriptional regulator"/>
    <property type="match status" value="1"/>
</dbReference>
<dbReference type="GO" id="GO:0006355">
    <property type="term" value="P:regulation of DNA-templated transcription"/>
    <property type="evidence" value="ECO:0007669"/>
    <property type="project" value="UniProtKB-UniRule"/>
</dbReference>
<protein>
    <recommendedName>
        <fullName evidence="6">Probable transcriptional regulatory protein ENL21_07715</fullName>
    </recommendedName>
</protein>
<evidence type="ECO:0000256" key="1">
    <source>
        <dbReference type="ARBA" id="ARBA00008724"/>
    </source>
</evidence>
<keyword evidence="3 6" id="KW-0805">Transcription regulation</keyword>
<dbReference type="PANTHER" id="PTHR12532">
    <property type="entry name" value="TRANSLATIONAL ACTIVATOR OF CYTOCHROME C OXIDASE 1"/>
    <property type="match status" value="1"/>
</dbReference>
<keyword evidence="4 6" id="KW-0238">DNA-binding</keyword>
<comment type="similarity">
    <text evidence="1 6">Belongs to the TACO1 family.</text>
</comment>
<feature type="domain" description="TACO1/YebC-like N-terminal" evidence="8">
    <location>
        <begin position="5"/>
        <end position="76"/>
    </location>
</feature>
<name>A0A7V5H6Z9_CALAY</name>
<dbReference type="SUPFAM" id="SSF75625">
    <property type="entry name" value="YebC-like"/>
    <property type="match status" value="1"/>
</dbReference>
<dbReference type="EMBL" id="DRTD01000574">
    <property type="protein sequence ID" value="HHE55653.1"/>
    <property type="molecule type" value="Genomic_DNA"/>
</dbReference>
<dbReference type="Gene3D" id="3.30.70.980">
    <property type="match status" value="2"/>
</dbReference>
<dbReference type="AlphaFoldDB" id="A0A7V5H6Z9"/>
<accession>A0A7V5H6Z9</accession>
<dbReference type="InterPro" id="IPR026564">
    <property type="entry name" value="Transcrip_reg_TACO1-like_dom3"/>
</dbReference>
<dbReference type="Gene3D" id="1.10.10.200">
    <property type="match status" value="1"/>
</dbReference>
<dbReference type="NCBIfam" id="NF001030">
    <property type="entry name" value="PRK00110.1"/>
    <property type="match status" value="1"/>
</dbReference>
<dbReference type="Pfam" id="PF01709">
    <property type="entry name" value="Transcrip_reg"/>
    <property type="match status" value="1"/>
</dbReference>
<keyword evidence="2 6" id="KW-0963">Cytoplasm</keyword>
<dbReference type="GO" id="GO:0005829">
    <property type="term" value="C:cytosol"/>
    <property type="evidence" value="ECO:0007669"/>
    <property type="project" value="TreeGrafter"/>
</dbReference>
<dbReference type="InterPro" id="IPR049083">
    <property type="entry name" value="TACO1_YebC_N"/>
</dbReference>
<evidence type="ECO:0000256" key="4">
    <source>
        <dbReference type="ARBA" id="ARBA00023125"/>
    </source>
</evidence>
<sequence>MSGHSKWHSIKHKKAKVDAQRGRIFTKIIKELTVAARLGGGDPEANPRLRVAIAQAKAANMPAKNIENAIKKGTGELPGVVYEDVTYEGYGPGGVAVFVEAVTDNKNRTVAEMRHLFSKYGGNLGENGSVAWIFERKGLIRVPVDQYPEEDLLEIALECGAEDMQATDDFYEIYTSFEDFHKVRNAFEEKSIVMESAELTMIPQNTIKIEGKTAEQMLKLLEALDDHDDVQNVYANFEMEDAEMERLVSNE</sequence>
<dbReference type="InterPro" id="IPR048300">
    <property type="entry name" value="TACO1_YebC-like_2nd/3rd_dom"/>
</dbReference>
<dbReference type="NCBIfam" id="NF009044">
    <property type="entry name" value="PRK12378.1"/>
    <property type="match status" value="1"/>
</dbReference>
<dbReference type="FunFam" id="3.30.70.980:FF:000002">
    <property type="entry name" value="Probable transcriptional regulatory protein YebC"/>
    <property type="match status" value="1"/>
</dbReference>
<dbReference type="Pfam" id="PF20772">
    <property type="entry name" value="TACO1_YebC_N"/>
    <property type="match status" value="1"/>
</dbReference>
<evidence type="ECO:0000256" key="6">
    <source>
        <dbReference type="HAMAP-Rule" id="MF_00693"/>
    </source>
</evidence>
<dbReference type="HAMAP" id="MF_00693">
    <property type="entry name" value="Transcrip_reg_TACO1"/>
    <property type="match status" value="1"/>
</dbReference>
<dbReference type="FunFam" id="1.10.10.200:FF:000002">
    <property type="entry name" value="Probable transcriptional regulatory protein CLM62_37755"/>
    <property type="match status" value="1"/>
</dbReference>
<dbReference type="InterPro" id="IPR029072">
    <property type="entry name" value="YebC-like"/>
</dbReference>
<comment type="subcellular location">
    <subcellularLocation>
        <location evidence="6">Cytoplasm</location>
    </subcellularLocation>
</comment>
<reference evidence="9" key="1">
    <citation type="journal article" date="2020" name="mSystems">
        <title>Genome- and Community-Level Interaction Insights into Carbon Utilization and Element Cycling Functions of Hydrothermarchaeota in Hydrothermal Sediment.</title>
        <authorList>
            <person name="Zhou Z."/>
            <person name="Liu Y."/>
            <person name="Xu W."/>
            <person name="Pan J."/>
            <person name="Luo Z.H."/>
            <person name="Li M."/>
        </authorList>
    </citation>
    <scope>NUCLEOTIDE SEQUENCE [LARGE SCALE GENOMIC DNA]</scope>
    <source>
        <strain evidence="9">HyVt-76</strain>
    </source>
</reference>
<organism evidence="9">
    <name type="scientific">Caldithrix abyssi</name>
    <dbReference type="NCBI Taxonomy" id="187145"/>
    <lineage>
        <taxon>Bacteria</taxon>
        <taxon>Pseudomonadati</taxon>
        <taxon>Calditrichota</taxon>
        <taxon>Calditrichia</taxon>
        <taxon>Calditrichales</taxon>
        <taxon>Calditrichaceae</taxon>
        <taxon>Caldithrix</taxon>
    </lineage>
</organism>
<evidence type="ECO:0000256" key="2">
    <source>
        <dbReference type="ARBA" id="ARBA00022490"/>
    </source>
</evidence>
<comment type="caution">
    <text evidence="9">The sequence shown here is derived from an EMBL/GenBank/DDBJ whole genome shotgun (WGS) entry which is preliminary data.</text>
</comment>
<proteinExistence type="inferred from homology"/>
<keyword evidence="5 6" id="KW-0804">Transcription</keyword>
<feature type="domain" description="TACO1/YebC-like second and third" evidence="7">
    <location>
        <begin position="82"/>
        <end position="237"/>
    </location>
</feature>